<dbReference type="Proteomes" id="UP000004641">
    <property type="component" value="Unassembled WGS sequence"/>
</dbReference>
<feature type="compositionally biased region" description="Low complexity" evidence="1">
    <location>
        <begin position="8"/>
        <end position="22"/>
    </location>
</feature>
<feature type="region of interest" description="Disordered" evidence="1">
    <location>
        <begin position="1"/>
        <end position="22"/>
    </location>
</feature>
<dbReference type="BioCyc" id="ECOL478008-HMP:G76-482627-MONOMER"/>
<comment type="caution">
    <text evidence="2">The sequence shown here is derived from an EMBL/GenBank/DDBJ whole genome shotgun (WGS) entry which is preliminary data.</text>
</comment>
<dbReference type="RefSeq" id="WP_000002701.1">
    <property type="nucleotide sequence ID" value="NZ_ABHU01000026.1"/>
</dbReference>
<dbReference type="EMBL" id="ABHU01000026">
    <property type="protein sequence ID" value="EDU89146.1"/>
    <property type="molecule type" value="Genomic_DNA"/>
</dbReference>
<proteinExistence type="predicted"/>
<evidence type="ECO:0000313" key="3">
    <source>
        <dbReference type="Proteomes" id="UP000004641"/>
    </source>
</evidence>
<organism evidence="2 3">
    <name type="scientific">Escherichia coli O157:H7 (strain EC869)</name>
    <dbReference type="NCBI Taxonomy" id="478008"/>
    <lineage>
        <taxon>Bacteria</taxon>
        <taxon>Pseudomonadati</taxon>
        <taxon>Pseudomonadota</taxon>
        <taxon>Gammaproteobacteria</taxon>
        <taxon>Enterobacterales</taxon>
        <taxon>Enterobacteriaceae</taxon>
        <taxon>Escherichia</taxon>
    </lineage>
</organism>
<dbReference type="AlphaFoldDB" id="A0A0H3PRY5"/>
<reference evidence="2 3" key="1">
    <citation type="journal article" date="2011" name="Appl. Environ. Microbiol.">
        <title>Genome signatures of Escherichia coli O157:H7 isolates from the bovine host reservoir.</title>
        <authorList>
            <person name="Eppinger M."/>
            <person name="Mammel M.K."/>
            <person name="Leclerc J.E."/>
            <person name="Ravel J."/>
            <person name="Cebula T.A."/>
        </authorList>
    </citation>
    <scope>NUCLEOTIDE SEQUENCE [LARGE SCALE GENOMIC DNA]</scope>
    <source>
        <strain evidence="2 3">EC869</strain>
    </source>
</reference>
<sequence length="73" mass="8679">MANNILHSSTSDSESKNTSTDSTLFNEKFPFQLRQDFASRITEDESDFFKWKKIRELAFVSNHKEWNKYDLLI</sequence>
<gene>
    <name evidence="2" type="ORF">ECH7EC869_0247</name>
</gene>
<evidence type="ECO:0000313" key="2">
    <source>
        <dbReference type="EMBL" id="EDU89146.1"/>
    </source>
</evidence>
<protein>
    <submittedName>
        <fullName evidence="2">Uncharacterized protein</fullName>
    </submittedName>
</protein>
<evidence type="ECO:0000256" key="1">
    <source>
        <dbReference type="SAM" id="MobiDB-lite"/>
    </source>
</evidence>
<name>A0A0H3PRY5_ECO5C</name>
<accession>A0A0H3PRY5</accession>